<reference evidence="4 5" key="1">
    <citation type="journal article" date="2014" name="BMC Genomics">
        <title>Comparison of environmental and isolate Sulfobacillus genomes reveals diverse carbon, sulfur, nitrogen, and hydrogen metabolisms.</title>
        <authorList>
            <person name="Justice N.B."/>
            <person name="Norman A."/>
            <person name="Brown C.T."/>
            <person name="Singh A."/>
            <person name="Thomas B.C."/>
            <person name="Banfield J.F."/>
        </authorList>
    </citation>
    <scope>NUCLEOTIDE SEQUENCE [LARGE SCALE GENOMIC DNA]</scope>
    <source>
        <strain evidence="4">AMDSBA1</strain>
    </source>
</reference>
<protein>
    <recommendedName>
        <fullName evidence="3">Ferritin/DPS domain-containing protein</fullName>
    </recommendedName>
</protein>
<proteinExistence type="predicted"/>
<evidence type="ECO:0000313" key="4">
    <source>
        <dbReference type="EMBL" id="PSR31004.1"/>
    </source>
</evidence>
<keyword evidence="1" id="KW-0409">Iron storage</keyword>
<keyword evidence="2" id="KW-0408">Iron</keyword>
<feature type="domain" description="Ferritin/DPS" evidence="3">
    <location>
        <begin position="18"/>
        <end position="143"/>
    </location>
</feature>
<comment type="caution">
    <text evidence="4">The sequence shown here is derived from an EMBL/GenBank/DDBJ whole genome shotgun (WGS) entry which is preliminary data.</text>
</comment>
<dbReference type="SUPFAM" id="SSF47240">
    <property type="entry name" value="Ferritin-like"/>
    <property type="match status" value="2"/>
</dbReference>
<dbReference type="GO" id="GO:0006879">
    <property type="term" value="P:intracellular iron ion homeostasis"/>
    <property type="evidence" value="ECO:0007669"/>
    <property type="project" value="UniProtKB-KW"/>
</dbReference>
<dbReference type="PANTHER" id="PTHR30295:SF0">
    <property type="entry name" value="BACTERIOFERRITIN"/>
    <property type="match status" value="1"/>
</dbReference>
<evidence type="ECO:0000256" key="2">
    <source>
        <dbReference type="ARBA" id="ARBA00023004"/>
    </source>
</evidence>
<dbReference type="InterPro" id="IPR008331">
    <property type="entry name" value="Ferritin_DPS_dom"/>
</dbReference>
<dbReference type="GO" id="GO:0008199">
    <property type="term" value="F:ferric iron binding"/>
    <property type="evidence" value="ECO:0007669"/>
    <property type="project" value="InterPro"/>
</dbReference>
<accession>A0A2T2X916</accession>
<dbReference type="InterPro" id="IPR012347">
    <property type="entry name" value="Ferritin-like"/>
</dbReference>
<dbReference type="AlphaFoldDB" id="A0A2T2X916"/>
<dbReference type="GO" id="GO:0005829">
    <property type="term" value="C:cytosol"/>
    <property type="evidence" value="ECO:0007669"/>
    <property type="project" value="TreeGrafter"/>
</dbReference>
<dbReference type="GO" id="GO:0020037">
    <property type="term" value="F:heme binding"/>
    <property type="evidence" value="ECO:0007669"/>
    <property type="project" value="TreeGrafter"/>
</dbReference>
<sequence length="273" mass="31754">MTLKECDTKVDSDNNQIIELLNADIYGEHDAILYYLTHAWTVARQYGHEILEIAYDEMRHFKWLAHTIVGLGGRPVLRTPQITSITTIAAALQNDVDAEIHAIEQYEEHREIIPNPEVKALLARIITDERHHLHIFRGLLDQTHGEPEKLDRQDKDVSVIASRLQSTMNLEYQQTMAYLLRSFVENHSQRIGLDMEERSIDEMRHMGWIGKMMGQSGLEPRFAEPETLNQVREGTREEEALFHDVREWANRAMPGMVPTIDRILEQEHYHIQS</sequence>
<dbReference type="Proteomes" id="UP000242699">
    <property type="component" value="Unassembled WGS sequence"/>
</dbReference>
<dbReference type="Pfam" id="PF00210">
    <property type="entry name" value="Ferritin"/>
    <property type="match status" value="1"/>
</dbReference>
<dbReference type="EMBL" id="PXYT01000005">
    <property type="protein sequence ID" value="PSR31004.1"/>
    <property type="molecule type" value="Genomic_DNA"/>
</dbReference>
<dbReference type="InterPro" id="IPR009078">
    <property type="entry name" value="Ferritin-like_SF"/>
</dbReference>
<organism evidence="4 5">
    <name type="scientific">Sulfobacillus benefaciens</name>
    <dbReference type="NCBI Taxonomy" id="453960"/>
    <lineage>
        <taxon>Bacteria</taxon>
        <taxon>Bacillati</taxon>
        <taxon>Bacillota</taxon>
        <taxon>Clostridia</taxon>
        <taxon>Eubacteriales</taxon>
        <taxon>Clostridiales Family XVII. Incertae Sedis</taxon>
        <taxon>Sulfobacillus</taxon>
    </lineage>
</organism>
<gene>
    <name evidence="4" type="ORF">C7B43_03910</name>
</gene>
<evidence type="ECO:0000313" key="5">
    <source>
        <dbReference type="Proteomes" id="UP000242699"/>
    </source>
</evidence>
<evidence type="ECO:0000256" key="1">
    <source>
        <dbReference type="ARBA" id="ARBA00022434"/>
    </source>
</evidence>
<dbReference type="Gene3D" id="1.20.1260.10">
    <property type="match status" value="2"/>
</dbReference>
<name>A0A2T2X916_9FIRM</name>
<dbReference type="PANTHER" id="PTHR30295">
    <property type="entry name" value="BACTERIOFERRITIN"/>
    <property type="match status" value="1"/>
</dbReference>
<dbReference type="GO" id="GO:0004322">
    <property type="term" value="F:ferroxidase activity"/>
    <property type="evidence" value="ECO:0007669"/>
    <property type="project" value="TreeGrafter"/>
</dbReference>
<evidence type="ECO:0000259" key="3">
    <source>
        <dbReference type="Pfam" id="PF00210"/>
    </source>
</evidence>